<protein>
    <submittedName>
        <fullName evidence="1">Uncharacterized protein</fullName>
    </submittedName>
</protein>
<comment type="caution">
    <text evidence="1">The sequence shown here is derived from an EMBL/GenBank/DDBJ whole genome shotgun (WGS) entry which is preliminary data.</text>
</comment>
<keyword evidence="2" id="KW-1185">Reference proteome</keyword>
<reference evidence="1 2" key="1">
    <citation type="submission" date="2015-12" db="EMBL/GenBank/DDBJ databases">
        <title>Draft genome sequence of the thermoanaerobe Thermotalea metallivorans, an isolate from the runoff channel of the Great Artesian Basin, Australia.</title>
        <authorList>
            <person name="Patel B.K."/>
        </authorList>
    </citation>
    <scope>NUCLEOTIDE SEQUENCE [LARGE SCALE GENOMIC DNA]</scope>
    <source>
        <strain evidence="1 2">B2-1</strain>
    </source>
</reference>
<evidence type="ECO:0000313" key="1">
    <source>
        <dbReference type="EMBL" id="KXG73642.1"/>
    </source>
</evidence>
<sequence>MKILTFRPYKRMKDCELIHFIYHTFDQMKELNLYDRENLWFCDQLIREAKLRKLRCSKEILYNRILYK</sequence>
<gene>
    <name evidence="1" type="ORF">AN619_30100</name>
</gene>
<organism evidence="1 2">
    <name type="scientific">Thermotalea metallivorans</name>
    <dbReference type="NCBI Taxonomy" id="520762"/>
    <lineage>
        <taxon>Bacteria</taxon>
        <taxon>Bacillati</taxon>
        <taxon>Bacillota</taxon>
        <taxon>Clostridia</taxon>
        <taxon>Peptostreptococcales</taxon>
        <taxon>Thermotaleaceae</taxon>
        <taxon>Thermotalea</taxon>
    </lineage>
</organism>
<name>A0A140KZB7_9FIRM</name>
<dbReference type="OrthoDB" id="1955119at2"/>
<dbReference type="AlphaFoldDB" id="A0A140KZB7"/>
<proteinExistence type="predicted"/>
<dbReference type="RefSeq" id="WP_068558082.1">
    <property type="nucleotide sequence ID" value="NZ_LOEE01000087.1"/>
</dbReference>
<accession>A0A140KZB7</accession>
<dbReference type="EMBL" id="LOEE01000087">
    <property type="protein sequence ID" value="KXG73642.1"/>
    <property type="molecule type" value="Genomic_DNA"/>
</dbReference>
<evidence type="ECO:0000313" key="2">
    <source>
        <dbReference type="Proteomes" id="UP000070456"/>
    </source>
</evidence>
<dbReference type="Proteomes" id="UP000070456">
    <property type="component" value="Unassembled WGS sequence"/>
</dbReference>